<evidence type="ECO:0000313" key="1">
    <source>
        <dbReference type="EMBL" id="QJA58028.1"/>
    </source>
</evidence>
<name>A0A6M3ILF3_9ZZZZ</name>
<accession>A0A6M3ILF3</accession>
<dbReference type="AlphaFoldDB" id="A0A6M3ILF3"/>
<sequence length="467" mass="52179">MLTINDTALNDNQIVWIVKITISSSTIFYFSTAEDKITLSGTDFDGEVIFQQDGNHLSDINKEVELSDGGGVGNRGNFSFGLSRHNSYTGASNFFNSFYPATSGNYLSGRKVEVGLLWEGATTTGEITWFGEYYINDYSFDDSQINLFCLEYDEFVDKIVPYYKTQNNYDNGISYFTTLLEDEEEVTIPIVYGDLYYADIAVFLQSILYNSQFTPVGTVPIYSAQDKYIIASHKLHTVGNNSGQYQLYNYIDSLNVYQQITSSYTAVVNVYGSCIIQLLTSIDMISGELFVKLKKLSQDSAIYNIIGAVDNNDDLTYTEITGGERLALKVSGNVTKPKVGILGTSSTDVKIYFYVAPDTAVATNFTINYYNRNLETPGGPAGQACVTPASTTIASYSYDIGDHVTYQVDGLRPWEIEELLSCDFWITNDEAAGTKPLRIYGGYIAMYNIISEIRKHDTYAYIGYQRF</sequence>
<dbReference type="EMBL" id="MT141304">
    <property type="protein sequence ID" value="QJA58028.1"/>
    <property type="molecule type" value="Genomic_DNA"/>
</dbReference>
<reference evidence="1" key="1">
    <citation type="submission" date="2020-03" db="EMBL/GenBank/DDBJ databases">
        <title>The deep terrestrial virosphere.</title>
        <authorList>
            <person name="Holmfeldt K."/>
            <person name="Nilsson E."/>
            <person name="Simone D."/>
            <person name="Lopez-Fernandez M."/>
            <person name="Wu X."/>
            <person name="de Brujin I."/>
            <person name="Lundin D."/>
            <person name="Andersson A."/>
            <person name="Bertilsson S."/>
            <person name="Dopson M."/>
        </authorList>
    </citation>
    <scope>NUCLEOTIDE SEQUENCE</scope>
    <source>
        <strain evidence="1">MM415B01510</strain>
    </source>
</reference>
<organism evidence="1">
    <name type="scientific">viral metagenome</name>
    <dbReference type="NCBI Taxonomy" id="1070528"/>
    <lineage>
        <taxon>unclassified sequences</taxon>
        <taxon>metagenomes</taxon>
        <taxon>organismal metagenomes</taxon>
    </lineage>
</organism>
<gene>
    <name evidence="1" type="ORF">MM415B01510_0017</name>
</gene>
<protein>
    <submittedName>
        <fullName evidence="1">Uncharacterized protein</fullName>
    </submittedName>
</protein>
<proteinExistence type="predicted"/>